<dbReference type="Proteomes" id="UP000320643">
    <property type="component" value="Unassembled WGS sequence"/>
</dbReference>
<name>A0A552UUF5_9FLAO</name>
<accession>A0A552UUF5</accession>
<reference evidence="2 3" key="1">
    <citation type="submission" date="2019-07" db="EMBL/GenBank/DDBJ databases">
        <title>Flavobacterium sp. nov., isolated from glacier ice.</title>
        <authorList>
            <person name="Liu Q."/>
            <person name="Xin Y.-H."/>
        </authorList>
    </citation>
    <scope>NUCLEOTIDE SEQUENCE [LARGE SCALE GENOMIC DNA]</scope>
    <source>
        <strain evidence="2 3">ZT4R6</strain>
    </source>
</reference>
<feature type="signal peptide" evidence="1">
    <location>
        <begin position="1"/>
        <end position="21"/>
    </location>
</feature>
<evidence type="ECO:0000313" key="2">
    <source>
        <dbReference type="EMBL" id="TRW21864.1"/>
    </source>
</evidence>
<keyword evidence="1" id="KW-0732">Signal</keyword>
<gene>
    <name evidence="2" type="ORF">FMM05_19585</name>
</gene>
<protein>
    <submittedName>
        <fullName evidence="2">Uncharacterized protein</fullName>
    </submittedName>
</protein>
<dbReference type="AlphaFoldDB" id="A0A552UUF5"/>
<proteinExistence type="predicted"/>
<organism evidence="2 3">
    <name type="scientific">Flavobacterium zepuense</name>
    <dbReference type="NCBI Taxonomy" id="2593302"/>
    <lineage>
        <taxon>Bacteria</taxon>
        <taxon>Pseudomonadati</taxon>
        <taxon>Bacteroidota</taxon>
        <taxon>Flavobacteriia</taxon>
        <taxon>Flavobacteriales</taxon>
        <taxon>Flavobacteriaceae</taxon>
        <taxon>Flavobacterium</taxon>
    </lineage>
</organism>
<evidence type="ECO:0000313" key="3">
    <source>
        <dbReference type="Proteomes" id="UP000320643"/>
    </source>
</evidence>
<feature type="chain" id="PRO_5021833685" evidence="1">
    <location>
        <begin position="22"/>
        <end position="1162"/>
    </location>
</feature>
<evidence type="ECO:0000256" key="1">
    <source>
        <dbReference type="SAM" id="SignalP"/>
    </source>
</evidence>
<feature type="non-terminal residue" evidence="2">
    <location>
        <position position="1162"/>
    </location>
</feature>
<sequence length="1162" mass="127855">MKLYYWLLAAVFIIFPTTLRAQVDCPDAIMVCGDGNYSGLDATGVGIQEININNACSSMENNSLWLKILIKDGGTLGFILTPESDNLVVDFDFWIFGPNVNCGNLGTAIRCSTTNPLQAGLTYNTTGMNAQSADVSEGPGTDGNSFINWMNVQDGDIYYIVIDRPVGASNFSMEWTGTATFHDVPEFLNPDNIPLEIVKCDADGVDDGSTAFDLTIFEQMFIGSQTPVQITYHLNNNDMITGDDPIESPEAFDNGSDPQVIYMRITNIITGCYSNETLTISLTPPIEGGEPEDLTECDVNGNGFALFNLDANEAAIKDGNSECAVTYFTSQQNAINNTGAINVLYQNTIAYGPQTIWTRLEKTNGCVGYDISSFTITVLPLPEFNNPNNIDINLSQCDDDEVDDQSVAFDLTVYENMFIGSQSSAVVTYFTDEALTNQINTPEAFANTSNPQTIYAVLTNTQTECFETISFTIQITNPVTAGEPEDLTACDQDEDGFTLFNLTLNDDAIKNGNTQSIVTYYTSQQNAEEELGALSSPYQNEVANTQTIWARVDSTTGCYGYALTSFTLNMLPLPQFENTQANTPLVLYRCDDDGLEDQFTDFDLTQYNTLLTGSQTNVQFSFYETEAFAIDGINAIQYPNIYINTSSPQTVYIRIDNVLTGCFNVMPLNLEIVTPPVAYEVPALQECDFNNDGFAEFNLDAVIASIEATMPNVVVTLHETQPDADFGTNDITETAEYDNVYINTQTLYIRVQSAFSDCYDTTTLQLILNPVPEAITPAQPYRLCDNGDVDTDGIAIFDLTSLEDEVFGGMDPALFSVSYFLSYDAAVLGMPAIASPASYATVNTIIYIRVTNNATGCYDIVQVNLVVNPLPVAIQPEPYTLCDVNNPGDEIEVFDLTTRIDEITQGMLGVDVTFYHTYTDAAAGTNVIPEAETFAYSNSPAVETIFVRVTDAITGCFRIVLQDVRVVPLPIILEPTPEDLTVCDTNGEGIGSINLDDLVQSMTNNGPYLEISFFWTEEDAQNNINEIPNTDTLQNLDPFVQFIYVRVEHTETHCFRTYQLTLIVAPAPQAPQLPDIVECDDDNQNQNGMHLVDLTVNQQVIYDAVLENGETEDSLIIHYFTTEANADAGMPWIPTPTNYNASNNQTIWVRVEDAVTECYSLT</sequence>
<comment type="caution">
    <text evidence="2">The sequence shown here is derived from an EMBL/GenBank/DDBJ whole genome shotgun (WGS) entry which is preliminary data.</text>
</comment>
<dbReference type="EMBL" id="VJVZ01000017">
    <property type="protein sequence ID" value="TRW21864.1"/>
    <property type="molecule type" value="Genomic_DNA"/>
</dbReference>
<keyword evidence="3" id="KW-1185">Reference proteome</keyword>